<evidence type="ECO:0000313" key="12">
    <source>
        <dbReference type="Proteomes" id="UP000693970"/>
    </source>
</evidence>
<keyword evidence="7" id="KW-0325">Glycoprotein</keyword>
<evidence type="ECO:0000256" key="6">
    <source>
        <dbReference type="ARBA" id="ARBA00023136"/>
    </source>
</evidence>
<protein>
    <recommendedName>
        <fullName evidence="3">glucan endo-1,3-beta-D-glucosidase</fullName>
        <ecNumber evidence="3">3.2.1.39</ecNumber>
    </recommendedName>
</protein>
<name>A0A9K3KMK3_9STRA</name>
<dbReference type="EMBL" id="JAGRRH010000022">
    <property type="protein sequence ID" value="KAG7345765.1"/>
    <property type="molecule type" value="Genomic_DNA"/>
</dbReference>
<evidence type="ECO:0000256" key="5">
    <source>
        <dbReference type="ARBA" id="ARBA00022801"/>
    </source>
</evidence>
<dbReference type="PANTHER" id="PTHR16631">
    <property type="entry name" value="GLUCAN 1,3-BETA-GLUCOSIDASE"/>
    <property type="match status" value="1"/>
</dbReference>
<accession>A0A9K3KMK3</accession>
<keyword evidence="10" id="KW-0624">Polysaccharide degradation</keyword>
<evidence type="ECO:0000256" key="2">
    <source>
        <dbReference type="ARBA" id="ARBA00004236"/>
    </source>
</evidence>
<comment type="caution">
    <text evidence="11">The sequence shown here is derived from an EMBL/GenBank/DDBJ whole genome shotgun (WGS) entry which is preliminary data.</text>
</comment>
<evidence type="ECO:0000313" key="11">
    <source>
        <dbReference type="EMBL" id="KAG7345765.1"/>
    </source>
</evidence>
<evidence type="ECO:0000256" key="10">
    <source>
        <dbReference type="ARBA" id="ARBA00023326"/>
    </source>
</evidence>
<evidence type="ECO:0000256" key="4">
    <source>
        <dbReference type="ARBA" id="ARBA00022475"/>
    </source>
</evidence>
<keyword evidence="6" id="KW-0472">Membrane</keyword>
<proteinExistence type="predicted"/>
<gene>
    <name evidence="11" type="ORF">IV203_033296</name>
</gene>
<dbReference type="EC" id="3.2.1.39" evidence="3"/>
<dbReference type="PANTHER" id="PTHR16631:SF17">
    <property type="entry name" value="GLUCAN ENDO-1,3-BETA-GLUCOSIDASE BTGC"/>
    <property type="match status" value="1"/>
</dbReference>
<evidence type="ECO:0000256" key="9">
    <source>
        <dbReference type="ARBA" id="ARBA00023316"/>
    </source>
</evidence>
<reference evidence="11" key="2">
    <citation type="submission" date="2021-04" db="EMBL/GenBank/DDBJ databases">
        <authorList>
            <person name="Podell S."/>
        </authorList>
    </citation>
    <scope>NUCLEOTIDE SEQUENCE</scope>
    <source>
        <strain evidence="11">Hildebrandi</strain>
    </source>
</reference>
<dbReference type="GO" id="GO:0071555">
    <property type="term" value="P:cell wall organization"/>
    <property type="evidence" value="ECO:0007669"/>
    <property type="project" value="UniProtKB-KW"/>
</dbReference>
<keyword evidence="5" id="KW-0378">Hydrolase</keyword>
<dbReference type="GO" id="GO:0005886">
    <property type="term" value="C:plasma membrane"/>
    <property type="evidence" value="ECO:0007669"/>
    <property type="project" value="UniProtKB-SubCell"/>
</dbReference>
<dbReference type="InterPro" id="IPR050732">
    <property type="entry name" value="Beta-glucan_modifiers"/>
</dbReference>
<keyword evidence="12" id="KW-1185">Reference proteome</keyword>
<evidence type="ECO:0000256" key="7">
    <source>
        <dbReference type="ARBA" id="ARBA00023180"/>
    </source>
</evidence>
<reference evidence="11" key="1">
    <citation type="journal article" date="2021" name="Sci. Rep.">
        <title>Diploid genomic architecture of Nitzschia inconspicua, an elite biomass production diatom.</title>
        <authorList>
            <person name="Oliver A."/>
            <person name="Podell S."/>
            <person name="Pinowska A."/>
            <person name="Traller J.C."/>
            <person name="Smith S.R."/>
            <person name="McClure R."/>
            <person name="Beliaev A."/>
            <person name="Bohutskyi P."/>
            <person name="Hill E.A."/>
            <person name="Rabines A."/>
            <person name="Zheng H."/>
            <person name="Allen L.Z."/>
            <person name="Kuo A."/>
            <person name="Grigoriev I.V."/>
            <person name="Allen A.E."/>
            <person name="Hazlebeck D."/>
            <person name="Allen E.E."/>
        </authorList>
    </citation>
    <scope>NUCLEOTIDE SEQUENCE</scope>
    <source>
        <strain evidence="11">Hildebrandi</strain>
    </source>
</reference>
<keyword evidence="9" id="KW-0961">Cell wall biogenesis/degradation</keyword>
<organism evidence="11 12">
    <name type="scientific">Nitzschia inconspicua</name>
    <dbReference type="NCBI Taxonomy" id="303405"/>
    <lineage>
        <taxon>Eukaryota</taxon>
        <taxon>Sar</taxon>
        <taxon>Stramenopiles</taxon>
        <taxon>Ochrophyta</taxon>
        <taxon>Bacillariophyta</taxon>
        <taxon>Bacillariophyceae</taxon>
        <taxon>Bacillariophycidae</taxon>
        <taxon>Bacillariales</taxon>
        <taxon>Bacillariaceae</taxon>
        <taxon>Nitzschia</taxon>
    </lineage>
</organism>
<dbReference type="GO" id="GO:0000272">
    <property type="term" value="P:polysaccharide catabolic process"/>
    <property type="evidence" value="ECO:0007669"/>
    <property type="project" value="UniProtKB-KW"/>
</dbReference>
<dbReference type="OrthoDB" id="77201at2759"/>
<sequence length="534" mass="57810">MMKESRLLLSSIWRTVSVLFPVHYWLLLLFPTLSNAAPIQLYGLNYNTRQGPDWDWNKCKSYERVIQDLTMIKKMTNKIRLLSMKDCGQGDMVLTAANALDMQVYLGLWVGPDHAERFSEELDELDVALEKFDQYADLVLGVTVGSEAIYRKDATVDELIVYMNQAYEVMQRHPSAQNKPVSIVDIAPEYVGKAKLRQAVNVTYTNTFPFWEAIPIDQAADQLEEDIEFLLSLSGANEKPFILGETGWPDGGFIQGVGVASPANQAQYFADCYCLLVVEKGWDTFWFTGINNDWRQLQDPNNTVEGTFGILYSNLTLKEHFQELEFTCSDGVTYSFAEMDWTIPTLQTAAPSPLDPASCGAHTQCLALELPGLCCPTADGVVLGCCDADSGVEVAPTAAPFPAPVVSPASAPEAPPVIPTILPSEAPVASSTTTTVAADNDIPTTAVDGPVTAPVTTPVAAPVVAPVTSTSAPIINLVPVDVPGIVENASNAPDSSLPAFFSSPASSNTDYARKESALVMITTTTVATVLLTMM</sequence>
<evidence type="ECO:0000256" key="1">
    <source>
        <dbReference type="ARBA" id="ARBA00000382"/>
    </source>
</evidence>
<dbReference type="AlphaFoldDB" id="A0A9K3KMK3"/>
<dbReference type="Proteomes" id="UP000693970">
    <property type="component" value="Unassembled WGS sequence"/>
</dbReference>
<keyword evidence="4" id="KW-1003">Cell membrane</keyword>
<comment type="subcellular location">
    <subcellularLocation>
        <location evidence="2">Cell membrane</location>
    </subcellularLocation>
</comment>
<keyword evidence="8" id="KW-0119">Carbohydrate metabolism</keyword>
<evidence type="ECO:0000256" key="3">
    <source>
        <dbReference type="ARBA" id="ARBA00012780"/>
    </source>
</evidence>
<dbReference type="GO" id="GO:0042973">
    <property type="term" value="F:glucan endo-1,3-beta-D-glucosidase activity"/>
    <property type="evidence" value="ECO:0007669"/>
    <property type="project" value="UniProtKB-EC"/>
</dbReference>
<comment type="catalytic activity">
    <reaction evidence="1">
        <text>Hydrolysis of (1-&gt;3)-beta-D-glucosidic linkages in (1-&gt;3)-beta-D-glucans.</text>
        <dbReference type="EC" id="3.2.1.39"/>
    </reaction>
</comment>
<evidence type="ECO:0000256" key="8">
    <source>
        <dbReference type="ARBA" id="ARBA00023277"/>
    </source>
</evidence>